<evidence type="ECO:0000313" key="1">
    <source>
        <dbReference type="EMBL" id="MXU86380.1"/>
    </source>
</evidence>
<dbReference type="AlphaFoldDB" id="A0A6B0UC04"/>
<reference evidence="1" key="1">
    <citation type="submission" date="2019-12" db="EMBL/GenBank/DDBJ databases">
        <title>An insight into the sialome of adult female Ixodes ricinus ticks feeding for 6 days.</title>
        <authorList>
            <person name="Perner J."/>
            <person name="Ribeiro J.M.C."/>
        </authorList>
    </citation>
    <scope>NUCLEOTIDE SEQUENCE</scope>
    <source>
        <strain evidence="1">Semi-engorged</strain>
        <tissue evidence="1">Salivary glands</tissue>
    </source>
</reference>
<dbReference type="PROSITE" id="PS51257">
    <property type="entry name" value="PROKAR_LIPOPROTEIN"/>
    <property type="match status" value="1"/>
</dbReference>
<name>A0A6B0UC04_IXORI</name>
<dbReference type="EMBL" id="GIFC01004297">
    <property type="protein sequence ID" value="MXU86380.1"/>
    <property type="molecule type" value="Transcribed_RNA"/>
</dbReference>
<protein>
    <submittedName>
        <fullName evidence="1">Putative secreted protein</fullName>
    </submittedName>
</protein>
<organism evidence="1">
    <name type="scientific">Ixodes ricinus</name>
    <name type="common">Common tick</name>
    <name type="synonym">Acarus ricinus</name>
    <dbReference type="NCBI Taxonomy" id="34613"/>
    <lineage>
        <taxon>Eukaryota</taxon>
        <taxon>Metazoa</taxon>
        <taxon>Ecdysozoa</taxon>
        <taxon>Arthropoda</taxon>
        <taxon>Chelicerata</taxon>
        <taxon>Arachnida</taxon>
        <taxon>Acari</taxon>
        <taxon>Parasitiformes</taxon>
        <taxon>Ixodida</taxon>
        <taxon>Ixodoidea</taxon>
        <taxon>Ixodidae</taxon>
        <taxon>Ixodinae</taxon>
        <taxon>Ixodes</taxon>
    </lineage>
</organism>
<proteinExistence type="predicted"/>
<sequence length="91" mass="10242">MKGQLVTLSFTWFSGCIRRACSQWFSGRGGALNASGVLRYSLGNSTYTVQFFYTSISSEMFWWCPPMVPSRDVITLQTTSLMVFVMSMVKA</sequence>
<accession>A0A6B0UC04</accession>